<dbReference type="CDD" id="cd02440">
    <property type="entry name" value="AdoMet_MTases"/>
    <property type="match status" value="1"/>
</dbReference>
<dbReference type="Pfam" id="PF04672">
    <property type="entry name" value="Methyltransf_19"/>
    <property type="match status" value="1"/>
</dbReference>
<dbReference type="InterPro" id="IPR029063">
    <property type="entry name" value="SAM-dependent_MTases_sf"/>
</dbReference>
<comment type="caution">
    <text evidence="1">The sequence shown here is derived from an EMBL/GenBank/DDBJ whole genome shotgun (WGS) entry which is preliminary data.</text>
</comment>
<reference evidence="2" key="1">
    <citation type="journal article" date="2019" name="Int. J. Syst. Evol. Microbiol.">
        <title>The Global Catalogue of Microorganisms (GCM) 10K type strain sequencing project: providing services to taxonomists for standard genome sequencing and annotation.</title>
        <authorList>
            <consortium name="The Broad Institute Genomics Platform"/>
            <consortium name="The Broad Institute Genome Sequencing Center for Infectious Disease"/>
            <person name="Wu L."/>
            <person name="Ma J."/>
        </authorList>
    </citation>
    <scope>NUCLEOTIDE SEQUENCE [LARGE SCALE GENOMIC DNA]</scope>
    <source>
        <strain evidence="2">JCM 17939</strain>
    </source>
</reference>
<keyword evidence="2" id="KW-1185">Reference proteome</keyword>
<accession>A0ABP8U6C9</accession>
<dbReference type="Gene3D" id="3.40.50.150">
    <property type="entry name" value="Vaccinia Virus protein VP39"/>
    <property type="match status" value="1"/>
</dbReference>
<dbReference type="InterPro" id="IPR006764">
    <property type="entry name" value="SAM_dep_MeTrfase_SAV2177_type"/>
</dbReference>
<gene>
    <name evidence="1" type="ORF">GCM10023196_019540</name>
</gene>
<dbReference type="Proteomes" id="UP001501442">
    <property type="component" value="Unassembled WGS sequence"/>
</dbReference>
<sequence length="274" mass="29712">MITACAELGDHEGVSEGSAIDVTTPSTARIYDFLLDGKDNFAADREAAARLLEASPSAKAMAQGNRRFMVRAVRVLAEAGVRQFIDLGTGIPTSPNVHEVARRIHPDARVVYVDHDPIVMAHNRALRARPEGVAAIEGDVRRPQQILDHPEVRELIDFDRPVGVLCLAVLHFVSDEEDPDGVLAALRARMAPGSHLVMSTTSSEGFSDEEVEAITGSYTGVTSGLTLRSRARIERFFDGLELLKPGVVDIFKWRADEPLVEGGKLLAGVARKNA</sequence>
<keyword evidence="1" id="KW-0489">Methyltransferase</keyword>
<dbReference type="PIRSF" id="PIRSF017393">
    <property type="entry name" value="MTase_SAV2177"/>
    <property type="match status" value="1"/>
</dbReference>
<dbReference type="GO" id="GO:0032259">
    <property type="term" value="P:methylation"/>
    <property type="evidence" value="ECO:0007669"/>
    <property type="project" value="UniProtKB-KW"/>
</dbReference>
<proteinExistence type="predicted"/>
<dbReference type="GO" id="GO:0008168">
    <property type="term" value="F:methyltransferase activity"/>
    <property type="evidence" value="ECO:0007669"/>
    <property type="project" value="UniProtKB-KW"/>
</dbReference>
<evidence type="ECO:0000313" key="2">
    <source>
        <dbReference type="Proteomes" id="UP001501442"/>
    </source>
</evidence>
<dbReference type="SUPFAM" id="SSF53335">
    <property type="entry name" value="S-adenosyl-L-methionine-dependent methyltransferases"/>
    <property type="match status" value="1"/>
</dbReference>
<organism evidence="1 2">
    <name type="scientific">Actinoallomurus vinaceus</name>
    <dbReference type="NCBI Taxonomy" id="1080074"/>
    <lineage>
        <taxon>Bacteria</taxon>
        <taxon>Bacillati</taxon>
        <taxon>Actinomycetota</taxon>
        <taxon>Actinomycetes</taxon>
        <taxon>Streptosporangiales</taxon>
        <taxon>Thermomonosporaceae</taxon>
        <taxon>Actinoallomurus</taxon>
    </lineage>
</organism>
<dbReference type="EMBL" id="BAABHK010000002">
    <property type="protein sequence ID" value="GAA4623421.1"/>
    <property type="molecule type" value="Genomic_DNA"/>
</dbReference>
<evidence type="ECO:0000313" key="1">
    <source>
        <dbReference type="EMBL" id="GAA4623421.1"/>
    </source>
</evidence>
<keyword evidence="1" id="KW-0808">Transferase</keyword>
<protein>
    <submittedName>
        <fullName evidence="1">SAM-dependent methyltransferase</fullName>
    </submittedName>
</protein>
<name>A0ABP8U6C9_9ACTN</name>